<dbReference type="EMBL" id="JANPWB010000012">
    <property type="protein sequence ID" value="KAJ1112034.1"/>
    <property type="molecule type" value="Genomic_DNA"/>
</dbReference>
<protein>
    <submittedName>
        <fullName evidence="7">Uncharacterized protein</fullName>
    </submittedName>
</protein>
<dbReference type="SMART" id="SM00326">
    <property type="entry name" value="SH3"/>
    <property type="match status" value="1"/>
</dbReference>
<dbReference type="FunFam" id="1.10.8.10:FF:000053">
    <property type="entry name" value="Ubiquitin-associated and SH3 domain-containing, A"/>
    <property type="match status" value="1"/>
</dbReference>
<gene>
    <name evidence="7" type="ORF">NDU88_000306</name>
</gene>
<sequence length="623" mass="69262">MAEAELPLYTKVCSKPRGRGPCPPLESLLSLGVPEHRAQKALAATGRRSSEEAANWLRAHHQDPNLDDPIPQEYALYLCPSGPLATRLQEFWVESERQCSRNRAHESLPHVTLCDFFTCEDRKVEGLYEALKKAGDQFASSFPSVVSLNLHSSSSYLGFFISAGPAEVLKSFAVTFAAEASMLADCHVKASTKQLHLTLAHKFSPHHQWTLEQLAKSISPSQTCQWTATLYSRDMRFVNYKTLRGLYQYRPQNPDELLLNAGDLVYMDQSHQDVASSGWMNAISHQTGCWGLVPQNYLERVSESEAWVKQRTYVFTPAQSLSPILQMDTTTRPKKTGRTPIIDSVSKTLDFQLTPSLPARRHLLVVRHGERVDQVFGKSWIQQCLTSDGRYTRPDLNFPVSLPLRSVGAKAFELDPPLSSCGIFQSKLVGDALLEQGLAIGCVYSAPALRCIETAHHILQSLKVHMKVPIRLEPGLFEWAKWESSRGVPPFMSLSELSDAGYHMDADYRPSLAISSLAATESYEDFTNRCSAAVKSIIRNCDQKAGDILIIGHGSALDSLTRPVLGLPPKDSSEFAQLVRKVPSLAMCCCVEVKEEGRWQMTAPPVKTLTHGPNSAFHWSIII</sequence>
<keyword evidence="3" id="KW-0963">Cytoplasm</keyword>
<feature type="domain" description="UBA" evidence="6">
    <location>
        <begin position="25"/>
        <end position="60"/>
    </location>
</feature>
<dbReference type="Gene3D" id="1.10.8.10">
    <property type="entry name" value="DNA helicase RuvA subunit, C-terminal domain"/>
    <property type="match status" value="1"/>
</dbReference>
<dbReference type="Gene3D" id="3.40.50.1240">
    <property type="entry name" value="Phosphoglycerate mutase-like"/>
    <property type="match status" value="1"/>
</dbReference>
<dbReference type="SUPFAM" id="SSF46934">
    <property type="entry name" value="UBA-like"/>
    <property type="match status" value="1"/>
</dbReference>
<evidence type="ECO:0000313" key="8">
    <source>
        <dbReference type="Proteomes" id="UP001066276"/>
    </source>
</evidence>
<evidence type="ECO:0000259" key="6">
    <source>
        <dbReference type="PROSITE" id="PS50030"/>
    </source>
</evidence>
<dbReference type="Gene3D" id="2.30.30.40">
    <property type="entry name" value="SH3 Domains"/>
    <property type="match status" value="1"/>
</dbReference>
<comment type="subcellular location">
    <subcellularLocation>
        <location evidence="1">Cytoplasm</location>
    </subcellularLocation>
</comment>
<evidence type="ECO:0000256" key="4">
    <source>
        <dbReference type="PROSITE-ProRule" id="PRU00192"/>
    </source>
</evidence>
<name>A0AAV7N981_PLEWA</name>
<dbReference type="InterPro" id="IPR013078">
    <property type="entry name" value="His_Pase_superF_clade-1"/>
</dbReference>
<reference evidence="7" key="1">
    <citation type="journal article" date="2022" name="bioRxiv">
        <title>Sequencing and chromosome-scale assembly of the giantPleurodeles waltlgenome.</title>
        <authorList>
            <person name="Brown T."/>
            <person name="Elewa A."/>
            <person name="Iarovenko S."/>
            <person name="Subramanian E."/>
            <person name="Araus A.J."/>
            <person name="Petzold A."/>
            <person name="Susuki M."/>
            <person name="Suzuki K.-i.T."/>
            <person name="Hayashi T."/>
            <person name="Toyoda A."/>
            <person name="Oliveira C."/>
            <person name="Osipova E."/>
            <person name="Leigh N.D."/>
            <person name="Simon A."/>
            <person name="Yun M.H."/>
        </authorList>
    </citation>
    <scope>NUCLEOTIDE SEQUENCE</scope>
    <source>
        <strain evidence="7">20211129_DDA</strain>
        <tissue evidence="7">Liver</tissue>
    </source>
</reference>
<dbReference type="PANTHER" id="PTHR16469">
    <property type="entry name" value="UBIQUITIN-ASSOCIATED AND SH3 DOMAIN-CONTAINING BA-RELATED"/>
    <property type="match status" value="1"/>
</dbReference>
<dbReference type="PROSITE" id="PS50030">
    <property type="entry name" value="UBA"/>
    <property type="match status" value="1"/>
</dbReference>
<dbReference type="InterPro" id="IPR051710">
    <property type="entry name" value="Phosphatase_SH3-domain"/>
</dbReference>
<accession>A0AAV7N981</accession>
<keyword evidence="2 4" id="KW-0728">SH3 domain</keyword>
<evidence type="ECO:0000256" key="1">
    <source>
        <dbReference type="ARBA" id="ARBA00004496"/>
    </source>
</evidence>
<dbReference type="Pfam" id="PF14604">
    <property type="entry name" value="SH3_9"/>
    <property type="match status" value="1"/>
</dbReference>
<dbReference type="Pfam" id="PF00300">
    <property type="entry name" value="His_Phos_1"/>
    <property type="match status" value="1"/>
</dbReference>
<evidence type="ECO:0000256" key="2">
    <source>
        <dbReference type="ARBA" id="ARBA00022443"/>
    </source>
</evidence>
<evidence type="ECO:0000313" key="7">
    <source>
        <dbReference type="EMBL" id="KAJ1112034.1"/>
    </source>
</evidence>
<dbReference type="PANTHER" id="PTHR16469:SF7">
    <property type="entry name" value="UBIQUITIN-ASSOCIATED AND SH3 DOMAIN-CONTAINING PROTEIN A"/>
    <property type="match status" value="1"/>
</dbReference>
<comment type="caution">
    <text evidence="7">The sequence shown here is derived from an EMBL/GenBank/DDBJ whole genome shotgun (WGS) entry which is preliminary data.</text>
</comment>
<dbReference type="SUPFAM" id="SSF50044">
    <property type="entry name" value="SH3-domain"/>
    <property type="match status" value="1"/>
</dbReference>
<dbReference type="InterPro" id="IPR029033">
    <property type="entry name" value="His_PPase_superfam"/>
</dbReference>
<dbReference type="GO" id="GO:0050860">
    <property type="term" value="P:negative regulation of T cell receptor signaling pathway"/>
    <property type="evidence" value="ECO:0007669"/>
    <property type="project" value="TreeGrafter"/>
</dbReference>
<dbReference type="SUPFAM" id="SSF53254">
    <property type="entry name" value="Phosphoglycerate mutase-like"/>
    <property type="match status" value="1"/>
</dbReference>
<dbReference type="Proteomes" id="UP001066276">
    <property type="component" value="Chromosome 8"/>
</dbReference>
<feature type="domain" description="SH3" evidence="5">
    <location>
        <begin position="238"/>
        <end position="303"/>
    </location>
</feature>
<dbReference type="InterPro" id="IPR036028">
    <property type="entry name" value="SH3-like_dom_sf"/>
</dbReference>
<organism evidence="7 8">
    <name type="scientific">Pleurodeles waltl</name>
    <name type="common">Iberian ribbed newt</name>
    <dbReference type="NCBI Taxonomy" id="8319"/>
    <lineage>
        <taxon>Eukaryota</taxon>
        <taxon>Metazoa</taxon>
        <taxon>Chordata</taxon>
        <taxon>Craniata</taxon>
        <taxon>Vertebrata</taxon>
        <taxon>Euteleostomi</taxon>
        <taxon>Amphibia</taxon>
        <taxon>Batrachia</taxon>
        <taxon>Caudata</taxon>
        <taxon>Salamandroidea</taxon>
        <taxon>Salamandridae</taxon>
        <taxon>Pleurodelinae</taxon>
        <taxon>Pleurodeles</taxon>
    </lineage>
</organism>
<dbReference type="InterPro" id="IPR009060">
    <property type="entry name" value="UBA-like_sf"/>
</dbReference>
<evidence type="ECO:0000259" key="5">
    <source>
        <dbReference type="PROSITE" id="PS50002"/>
    </source>
</evidence>
<evidence type="ECO:0000256" key="3">
    <source>
        <dbReference type="ARBA" id="ARBA00022490"/>
    </source>
</evidence>
<dbReference type="AlphaFoldDB" id="A0AAV7N981"/>
<dbReference type="InterPro" id="IPR015940">
    <property type="entry name" value="UBA"/>
</dbReference>
<keyword evidence="8" id="KW-1185">Reference proteome</keyword>
<proteinExistence type="predicted"/>
<dbReference type="GO" id="GO:0005737">
    <property type="term" value="C:cytoplasm"/>
    <property type="evidence" value="ECO:0007669"/>
    <property type="project" value="UniProtKB-SubCell"/>
</dbReference>
<dbReference type="InterPro" id="IPR001452">
    <property type="entry name" value="SH3_domain"/>
</dbReference>
<dbReference type="Pfam" id="PF22562">
    <property type="entry name" value="UBA_7"/>
    <property type="match status" value="1"/>
</dbReference>
<dbReference type="CDD" id="cd07067">
    <property type="entry name" value="HP_PGM_like"/>
    <property type="match status" value="1"/>
</dbReference>
<dbReference type="PROSITE" id="PS50002">
    <property type="entry name" value="SH3"/>
    <property type="match status" value="1"/>
</dbReference>